<dbReference type="Proteomes" id="UP000503462">
    <property type="component" value="Chromosome 2"/>
</dbReference>
<organism evidence="2 3">
    <name type="scientific">Peltaster fructicola</name>
    <dbReference type="NCBI Taxonomy" id="286661"/>
    <lineage>
        <taxon>Eukaryota</taxon>
        <taxon>Fungi</taxon>
        <taxon>Dikarya</taxon>
        <taxon>Ascomycota</taxon>
        <taxon>Pezizomycotina</taxon>
        <taxon>Dothideomycetes</taxon>
        <taxon>Dothideomycetes incertae sedis</taxon>
        <taxon>Peltaster</taxon>
    </lineage>
</organism>
<evidence type="ECO:0000256" key="1">
    <source>
        <dbReference type="SAM" id="MobiDB-lite"/>
    </source>
</evidence>
<proteinExistence type="predicted"/>
<feature type="compositionally biased region" description="Basic and acidic residues" evidence="1">
    <location>
        <begin position="454"/>
        <end position="466"/>
    </location>
</feature>
<feature type="compositionally biased region" description="Low complexity" evidence="1">
    <location>
        <begin position="431"/>
        <end position="441"/>
    </location>
</feature>
<feature type="compositionally biased region" description="Polar residues" evidence="1">
    <location>
        <begin position="60"/>
        <end position="73"/>
    </location>
</feature>
<dbReference type="OrthoDB" id="5382952at2759"/>
<sequence>MSGLRAHFSSVNSQRSAKSTQPSITKAPSDDGFTRQPSKLAKKGSKLPTAPRATQGRPVNPTSSMPATQPRSKTTMTAAANANTTLTQLRDQMQASEPYRDILLPPHILRTPSLVSGSSISTVESPRSNVLRRKPSTIGKFVATKRSEALEHERSITHSRNDDYTETMDDSVFGIAMPYNGTPASNTPYSLAHSDSLYTTAGTNISNTPSTRYTDSPFSHVPTPSSFSSQSTMPMAARDGSKLSREVSRHAVMSPVEAMRQEKASRRTSMIPARDSSSRVTCTGDTLVTSGKTQYRGNAAQINGEAVSRASTRRSVNPPELAHLNTLSPKKQSGPARPSRDGAPPLNIASPASPIVQSELPSASFHRRTSSRDSIASSASQGFRSRLGLSPKPSSDRGSPGMGRIMSPTDSDAGSITASGEHKSRPDGHKPSTPTPAASPALGKTRTFGFLSRKSKDETTKLEKPKREARKMPSAGTGHERYGRFGFGHRNGSVSPSVGGRSPSTDSLSSTKSSSFLRRKSSGASDKASELDQFLRDRLSPVVLRGSGTHSSNTSLPLSNTSSTTPGQPIDSALGLVTSASHSSPSRVDAALSPQTSQGMSSASVSATSGSAVGKPHGSHNEPEEILEMLDGKEGMWLRSPIEPKKAARKWNFLQRLQSSPAKSRQAGGMANFSIVDLHRTNFDNAAHSALMDAIEPIDLIEVEKLVLEDDLTSPMARTEN</sequence>
<feature type="region of interest" description="Disordered" evidence="1">
    <location>
        <begin position="1"/>
        <end position="75"/>
    </location>
</feature>
<evidence type="ECO:0000313" key="2">
    <source>
        <dbReference type="EMBL" id="QIW97557.1"/>
    </source>
</evidence>
<feature type="region of interest" description="Disordered" evidence="1">
    <location>
        <begin position="208"/>
        <end position="234"/>
    </location>
</feature>
<accession>A0A6H0XSF9</accession>
<evidence type="ECO:0000313" key="3">
    <source>
        <dbReference type="Proteomes" id="UP000503462"/>
    </source>
</evidence>
<dbReference type="AlphaFoldDB" id="A0A6H0XSF9"/>
<keyword evidence="3" id="KW-1185">Reference proteome</keyword>
<gene>
    <name evidence="2" type="ORF">AMS68_003075</name>
</gene>
<feature type="compositionally biased region" description="Polar residues" evidence="1">
    <location>
        <begin position="278"/>
        <end position="296"/>
    </location>
</feature>
<dbReference type="EMBL" id="CP051140">
    <property type="protein sequence ID" value="QIW97557.1"/>
    <property type="molecule type" value="Genomic_DNA"/>
</dbReference>
<feature type="compositionally biased region" description="Low complexity" evidence="1">
    <location>
        <begin position="551"/>
        <end position="566"/>
    </location>
</feature>
<feature type="compositionally biased region" description="Basic and acidic residues" evidence="1">
    <location>
        <begin position="420"/>
        <end position="430"/>
    </location>
</feature>
<protein>
    <submittedName>
        <fullName evidence="2">Uncharacterized protein</fullName>
    </submittedName>
</protein>
<feature type="compositionally biased region" description="Low complexity" evidence="1">
    <location>
        <begin position="492"/>
        <end position="516"/>
    </location>
</feature>
<feature type="compositionally biased region" description="Polar residues" evidence="1">
    <location>
        <begin position="208"/>
        <end position="233"/>
    </location>
</feature>
<feature type="region of interest" description="Disordered" evidence="1">
    <location>
        <begin position="545"/>
        <end position="622"/>
    </location>
</feature>
<feature type="compositionally biased region" description="Low complexity" evidence="1">
    <location>
        <begin position="595"/>
        <end position="614"/>
    </location>
</feature>
<reference evidence="2 3" key="1">
    <citation type="journal article" date="2016" name="Sci. Rep.">
        <title>Peltaster fructicola genome reveals evolution from an invasive phytopathogen to an ectophytic parasite.</title>
        <authorList>
            <person name="Xu C."/>
            <person name="Chen H."/>
            <person name="Gleason M.L."/>
            <person name="Xu J.R."/>
            <person name="Liu H."/>
            <person name="Zhang R."/>
            <person name="Sun G."/>
        </authorList>
    </citation>
    <scope>NUCLEOTIDE SEQUENCE [LARGE SCALE GENOMIC DNA]</scope>
    <source>
        <strain evidence="2 3">LNHT1506</strain>
    </source>
</reference>
<feature type="region of interest" description="Disordered" evidence="1">
    <location>
        <begin position="257"/>
        <end position="531"/>
    </location>
</feature>
<feature type="compositionally biased region" description="Polar residues" evidence="1">
    <location>
        <begin position="408"/>
        <end position="418"/>
    </location>
</feature>
<name>A0A6H0XSF9_9PEZI</name>
<feature type="compositionally biased region" description="Polar residues" evidence="1">
    <location>
        <begin position="9"/>
        <end position="26"/>
    </location>
</feature>